<sequence>MKISSVCALSATAVLVSACSTPALTASEAVPADYIAPTSFQSVAEMVPQLHSVVEGDVEFERFDFDDCWGPRTVLRVTEIKPVVGDFPGPSIELYLFGGPLPDGSFVEVSELPRFVSGERYVLFLRNTDWRYSPVMGAHAYRIMSISGKRILLDSDGHAVIRVGENGVELGDQAFTEPVGQRLEGMASRTKPLHGLDRPREIGCLVGVTECSPNLSDGYKAESLLLAGGRMNPPKTVPDVSRQAMAEALTPEEFRKGLLRMVEQSGAKVGGRFLQRPRVGCWRTTPAVPKGNRYANPSPG</sequence>
<organism evidence="2 3">
    <name type="scientific">Paraburkholderia dipogonis</name>
    <dbReference type="NCBI Taxonomy" id="1211383"/>
    <lineage>
        <taxon>Bacteria</taxon>
        <taxon>Pseudomonadati</taxon>
        <taxon>Pseudomonadota</taxon>
        <taxon>Betaproteobacteria</taxon>
        <taxon>Burkholderiales</taxon>
        <taxon>Burkholderiaceae</taxon>
        <taxon>Paraburkholderia</taxon>
    </lineage>
</organism>
<evidence type="ECO:0008006" key="4">
    <source>
        <dbReference type="Google" id="ProtNLM"/>
    </source>
</evidence>
<gene>
    <name evidence="2" type="ORF">PQR57_41910</name>
</gene>
<comment type="caution">
    <text evidence="2">The sequence shown here is derived from an EMBL/GenBank/DDBJ whole genome shotgun (WGS) entry which is preliminary data.</text>
</comment>
<evidence type="ECO:0000313" key="3">
    <source>
        <dbReference type="Proteomes" id="UP001629230"/>
    </source>
</evidence>
<reference evidence="2 3" key="1">
    <citation type="journal article" date="2024" name="Chem. Sci.">
        <title>Discovery of megapolipeptins by genome mining of a Burkholderiales bacteria collection.</title>
        <authorList>
            <person name="Paulo B.S."/>
            <person name="Recchia M.J.J."/>
            <person name="Lee S."/>
            <person name="Fergusson C.H."/>
            <person name="Romanowski S.B."/>
            <person name="Hernandez A."/>
            <person name="Krull N."/>
            <person name="Liu D.Y."/>
            <person name="Cavanagh H."/>
            <person name="Bos A."/>
            <person name="Gray C.A."/>
            <person name="Murphy B.T."/>
            <person name="Linington R.G."/>
            <person name="Eustaquio A.S."/>
        </authorList>
    </citation>
    <scope>NUCLEOTIDE SEQUENCE [LARGE SCALE GENOMIC DNA]</scope>
    <source>
        <strain evidence="2 3">RL17-350-BIC-A</strain>
    </source>
</reference>
<dbReference type="PROSITE" id="PS51257">
    <property type="entry name" value="PROKAR_LIPOPROTEIN"/>
    <property type="match status" value="1"/>
</dbReference>
<dbReference type="Proteomes" id="UP001629230">
    <property type="component" value="Unassembled WGS sequence"/>
</dbReference>
<protein>
    <recommendedName>
        <fullName evidence="4">Lipoprotein</fullName>
    </recommendedName>
</protein>
<evidence type="ECO:0000313" key="2">
    <source>
        <dbReference type="EMBL" id="MFM0007490.1"/>
    </source>
</evidence>
<evidence type="ECO:0000256" key="1">
    <source>
        <dbReference type="SAM" id="SignalP"/>
    </source>
</evidence>
<accession>A0ABW9B5C8</accession>
<proteinExistence type="predicted"/>
<dbReference type="RefSeq" id="WP_408182146.1">
    <property type="nucleotide sequence ID" value="NZ_JAQQEZ010000061.1"/>
</dbReference>
<name>A0ABW9B5C8_9BURK</name>
<keyword evidence="3" id="KW-1185">Reference proteome</keyword>
<keyword evidence="1" id="KW-0732">Signal</keyword>
<dbReference type="EMBL" id="JAQQEZ010000061">
    <property type="protein sequence ID" value="MFM0007490.1"/>
    <property type="molecule type" value="Genomic_DNA"/>
</dbReference>
<feature type="chain" id="PRO_5046481666" description="Lipoprotein" evidence="1">
    <location>
        <begin position="26"/>
        <end position="300"/>
    </location>
</feature>
<feature type="signal peptide" evidence="1">
    <location>
        <begin position="1"/>
        <end position="25"/>
    </location>
</feature>